<name>A0ABT5BR95_9BACT</name>
<sequence length="379" mass="39614">MTRASVTAALLLLTPACSDGTEDGTSTGTPGTTSSGTGAGSSTGDPEPPNDGALLEVDVPAAGRVFLHLATPEIVVPEGDGAASTDWDLALSGYDVFTNSGLSGPGDGGALPIGLDDYRAGDLPSTPFLLTDDSGGAFSRWYAYDGEEHVAFSRYHVHAIEHEGRYWKLQISSFYGEVNGTPVTALYQLRYAEVLPDGSGPTVEIQDLDATAGGIDAVETEPSACLDLAGNRQLMLTPEEARASTDWNVCFRRSLVSVNGELGGPGTTRAADLQAEASASEELADVKARTAASEQARFDAADHAALTDPAVPYRGDHIATAFTGRWLEPGATPPAPAKDAAWLVQSADGVSRFVIVIERFEGATEASPGRVRMRVKQVE</sequence>
<proteinExistence type="predicted"/>
<feature type="region of interest" description="Disordered" evidence="1">
    <location>
        <begin position="16"/>
        <end position="54"/>
    </location>
</feature>
<dbReference type="InterPro" id="IPR025921">
    <property type="entry name" value="HmuY"/>
</dbReference>
<keyword evidence="3" id="KW-1185">Reference proteome</keyword>
<comment type="caution">
    <text evidence="2">The sequence shown here is derived from an EMBL/GenBank/DDBJ whole genome shotgun (WGS) entry which is preliminary data.</text>
</comment>
<protein>
    <submittedName>
        <fullName evidence="2">HmuY family protein</fullName>
    </submittedName>
</protein>
<evidence type="ECO:0000313" key="3">
    <source>
        <dbReference type="Proteomes" id="UP001217485"/>
    </source>
</evidence>
<evidence type="ECO:0000256" key="1">
    <source>
        <dbReference type="SAM" id="MobiDB-lite"/>
    </source>
</evidence>
<dbReference type="EMBL" id="JAQNDK010000001">
    <property type="protein sequence ID" value="MDC0676218.1"/>
    <property type="molecule type" value="Genomic_DNA"/>
</dbReference>
<accession>A0ABT5BR95</accession>
<dbReference type="CDD" id="cd12105">
    <property type="entry name" value="HmuY"/>
    <property type="match status" value="1"/>
</dbReference>
<feature type="compositionally biased region" description="Low complexity" evidence="1">
    <location>
        <begin position="23"/>
        <end position="45"/>
    </location>
</feature>
<evidence type="ECO:0000313" key="2">
    <source>
        <dbReference type="EMBL" id="MDC0676218.1"/>
    </source>
</evidence>
<dbReference type="Proteomes" id="UP001217485">
    <property type="component" value="Unassembled WGS sequence"/>
</dbReference>
<gene>
    <name evidence="2" type="ORF">POL72_00595</name>
</gene>
<organism evidence="2 3">
    <name type="scientific">Sorangium atrum</name>
    <dbReference type="NCBI Taxonomy" id="2995308"/>
    <lineage>
        <taxon>Bacteria</taxon>
        <taxon>Pseudomonadati</taxon>
        <taxon>Myxococcota</taxon>
        <taxon>Polyangia</taxon>
        <taxon>Polyangiales</taxon>
        <taxon>Polyangiaceae</taxon>
        <taxon>Sorangium</taxon>
    </lineage>
</organism>
<reference evidence="2 3" key="1">
    <citation type="submission" date="2023-01" db="EMBL/GenBank/DDBJ databases">
        <title>Minimal conservation of predation-associated metabolite biosynthetic gene clusters underscores biosynthetic potential of Myxococcota including descriptions for ten novel species: Archangium lansinium sp. nov., Myxococcus landrumus sp. nov., Nannocystis bai.</title>
        <authorList>
            <person name="Ahearne A."/>
            <person name="Stevens C."/>
            <person name="Dowd S."/>
        </authorList>
    </citation>
    <scope>NUCLEOTIDE SEQUENCE [LARGE SCALE GENOMIC DNA]</scope>
    <source>
        <strain evidence="2 3">WIWO2</strain>
    </source>
</reference>
<dbReference type="RefSeq" id="WP_272092925.1">
    <property type="nucleotide sequence ID" value="NZ_JAQNDK010000001.1"/>
</dbReference>